<dbReference type="AlphaFoldDB" id="A0AAJ0FH20"/>
<keyword evidence="2" id="KW-0489">Methyltransferase</keyword>
<dbReference type="GO" id="GO:0008168">
    <property type="term" value="F:methyltransferase activity"/>
    <property type="evidence" value="ECO:0007669"/>
    <property type="project" value="UniProtKB-KW"/>
</dbReference>
<dbReference type="Pfam" id="PF13383">
    <property type="entry name" value="Methyltransf_22"/>
    <property type="match status" value="1"/>
</dbReference>
<dbReference type="PANTHER" id="PTHR32026:SF10">
    <property type="entry name" value="METHYLTRANSFERASE-LIKE PROTEIN 24-RELATED"/>
    <property type="match status" value="1"/>
</dbReference>
<keyword evidence="3" id="KW-1185">Reference proteome</keyword>
<protein>
    <submittedName>
        <fullName evidence="2">Methyltransferase domain-containing protein</fullName>
    </submittedName>
</protein>
<evidence type="ECO:0000313" key="3">
    <source>
        <dbReference type="Proteomes" id="UP001244011"/>
    </source>
</evidence>
<sequence>MAVMNPSLVFSNPKRVTHMLWLAAAVMFVLAVFHSTHIGSASKDWVATKVQGIKRPSGRSSLEEYMSVAEASWAKTVKQRHDLISQDWGTADKMPIYAAKTGPTYHATPYTVWDFTPASYGCPHEMERVGRMGDGGKWVCGLSRIIESSHSRPCVIYSFGVRDESSFENEMLSRTACQVWAYDFSVVDFGVQLEPSNRDRARFMQAGISGKTDTTKEPPFYSIADLMKMNGHDYIDVLKMDIEFAEFESMDALTRDFPAEAGMELPVGQLLVEIHLFAGRQTAKGYLDWWENLESRGLRPAWTEPNLLAVTMNVNGDKDPNMAEYTLINVQDRRNIILDGARG</sequence>
<organism evidence="2 3">
    <name type="scientific">Phialemonium atrogriseum</name>
    <dbReference type="NCBI Taxonomy" id="1093897"/>
    <lineage>
        <taxon>Eukaryota</taxon>
        <taxon>Fungi</taxon>
        <taxon>Dikarya</taxon>
        <taxon>Ascomycota</taxon>
        <taxon>Pezizomycotina</taxon>
        <taxon>Sordariomycetes</taxon>
        <taxon>Sordariomycetidae</taxon>
        <taxon>Cephalothecales</taxon>
        <taxon>Cephalothecaceae</taxon>
        <taxon>Phialemonium</taxon>
    </lineage>
</organism>
<evidence type="ECO:0000313" key="2">
    <source>
        <dbReference type="EMBL" id="KAK1767217.1"/>
    </source>
</evidence>
<dbReference type="InterPro" id="IPR026913">
    <property type="entry name" value="METTL24"/>
</dbReference>
<evidence type="ECO:0000259" key="1">
    <source>
        <dbReference type="Pfam" id="PF13383"/>
    </source>
</evidence>
<proteinExistence type="predicted"/>
<reference evidence="2" key="1">
    <citation type="submission" date="2023-06" db="EMBL/GenBank/DDBJ databases">
        <title>Genome-scale phylogeny and comparative genomics of the fungal order Sordariales.</title>
        <authorList>
            <consortium name="Lawrence Berkeley National Laboratory"/>
            <person name="Hensen N."/>
            <person name="Bonometti L."/>
            <person name="Westerberg I."/>
            <person name="Brannstrom I.O."/>
            <person name="Guillou S."/>
            <person name="Cros-Aarteil S."/>
            <person name="Calhoun S."/>
            <person name="Haridas S."/>
            <person name="Kuo A."/>
            <person name="Mondo S."/>
            <person name="Pangilinan J."/>
            <person name="Riley R."/>
            <person name="Labutti K."/>
            <person name="Andreopoulos B."/>
            <person name="Lipzen A."/>
            <person name="Chen C."/>
            <person name="Yanf M."/>
            <person name="Daum C."/>
            <person name="Ng V."/>
            <person name="Clum A."/>
            <person name="Steindorff A."/>
            <person name="Ohm R."/>
            <person name="Martin F."/>
            <person name="Silar P."/>
            <person name="Natvig D."/>
            <person name="Lalanne C."/>
            <person name="Gautier V."/>
            <person name="Ament-Velasquez S.L."/>
            <person name="Kruys A."/>
            <person name="Hutchinson M.I."/>
            <person name="Powell A.J."/>
            <person name="Barry K."/>
            <person name="Miller A.N."/>
            <person name="Grigoriev I.V."/>
            <person name="Debuchy R."/>
            <person name="Gladieux P."/>
            <person name="Thoren M.H."/>
            <person name="Johannesson H."/>
        </authorList>
    </citation>
    <scope>NUCLEOTIDE SEQUENCE</scope>
    <source>
        <strain evidence="2">8032-3</strain>
    </source>
</reference>
<gene>
    <name evidence="2" type="ORF">QBC33DRAFT_81195</name>
</gene>
<dbReference type="Proteomes" id="UP001244011">
    <property type="component" value="Unassembled WGS sequence"/>
</dbReference>
<keyword evidence="2" id="KW-0808">Transferase</keyword>
<dbReference type="InterPro" id="IPR025714">
    <property type="entry name" value="Methyltranfer_dom"/>
</dbReference>
<accession>A0AAJ0FH20</accession>
<dbReference type="GO" id="GO:0032259">
    <property type="term" value="P:methylation"/>
    <property type="evidence" value="ECO:0007669"/>
    <property type="project" value="UniProtKB-KW"/>
</dbReference>
<feature type="domain" description="Methyltransferase" evidence="1">
    <location>
        <begin position="115"/>
        <end position="298"/>
    </location>
</feature>
<dbReference type="GeneID" id="85316289"/>
<dbReference type="RefSeq" id="XP_060283430.1">
    <property type="nucleotide sequence ID" value="XM_060433102.1"/>
</dbReference>
<name>A0AAJ0FH20_9PEZI</name>
<dbReference type="PANTHER" id="PTHR32026">
    <property type="entry name" value="METHYLTRANSFERASE-LIKE PROTEIN 24"/>
    <property type="match status" value="1"/>
</dbReference>
<comment type="caution">
    <text evidence="2">The sequence shown here is derived from an EMBL/GenBank/DDBJ whole genome shotgun (WGS) entry which is preliminary data.</text>
</comment>
<dbReference type="EMBL" id="MU839009">
    <property type="protein sequence ID" value="KAK1767217.1"/>
    <property type="molecule type" value="Genomic_DNA"/>
</dbReference>